<organism evidence="1 2">
    <name type="scientific">Ambispora leptoticha</name>
    <dbReference type="NCBI Taxonomy" id="144679"/>
    <lineage>
        <taxon>Eukaryota</taxon>
        <taxon>Fungi</taxon>
        <taxon>Fungi incertae sedis</taxon>
        <taxon>Mucoromycota</taxon>
        <taxon>Glomeromycotina</taxon>
        <taxon>Glomeromycetes</taxon>
        <taxon>Archaeosporales</taxon>
        <taxon>Ambisporaceae</taxon>
        <taxon>Ambispora</taxon>
    </lineage>
</organism>
<accession>A0A9N9IWY7</accession>
<comment type="caution">
    <text evidence="1">The sequence shown here is derived from an EMBL/GenBank/DDBJ whole genome shotgun (WGS) entry which is preliminary data.</text>
</comment>
<name>A0A9N9IWY7_9GLOM</name>
<gene>
    <name evidence="1" type="ORF">ALEPTO_LOCUS13443</name>
</gene>
<keyword evidence="2" id="KW-1185">Reference proteome</keyword>
<feature type="non-terminal residue" evidence="1">
    <location>
        <position position="47"/>
    </location>
</feature>
<reference evidence="1" key="1">
    <citation type="submission" date="2021-06" db="EMBL/GenBank/DDBJ databases">
        <authorList>
            <person name="Kallberg Y."/>
            <person name="Tangrot J."/>
            <person name="Rosling A."/>
        </authorList>
    </citation>
    <scope>NUCLEOTIDE SEQUENCE</scope>
    <source>
        <strain evidence="1">FL130A</strain>
    </source>
</reference>
<evidence type="ECO:0000313" key="2">
    <source>
        <dbReference type="Proteomes" id="UP000789508"/>
    </source>
</evidence>
<dbReference type="AlphaFoldDB" id="A0A9N9IWY7"/>
<protein>
    <submittedName>
        <fullName evidence="1">8121_t:CDS:1</fullName>
    </submittedName>
</protein>
<proteinExistence type="predicted"/>
<dbReference type="EMBL" id="CAJVPS010043006">
    <property type="protein sequence ID" value="CAG8755041.1"/>
    <property type="molecule type" value="Genomic_DNA"/>
</dbReference>
<dbReference type="Proteomes" id="UP000789508">
    <property type="component" value="Unassembled WGS sequence"/>
</dbReference>
<evidence type="ECO:0000313" key="1">
    <source>
        <dbReference type="EMBL" id="CAG8755041.1"/>
    </source>
</evidence>
<sequence length="47" mass="5319">MPVRLALRTAYPRAHSISLKKKFLAQTSTPRRLQSWGPQNAIGSQQQ</sequence>